<reference evidence="3 4" key="1">
    <citation type="submission" date="2019-11" db="EMBL/GenBank/DDBJ databases">
        <title>Genome sequences of 17 halophilic strains isolated from different environments.</title>
        <authorList>
            <person name="Furrow R.E."/>
        </authorList>
    </citation>
    <scope>NUCLEOTIDE SEQUENCE [LARGE SCALE GENOMIC DNA]</scope>
    <source>
        <strain evidence="3 4">22506_14_FS</strain>
    </source>
</reference>
<dbReference type="EMBL" id="WMEY01000001">
    <property type="protein sequence ID" value="MYL62381.1"/>
    <property type="molecule type" value="Genomic_DNA"/>
</dbReference>
<feature type="region of interest" description="Disordered" evidence="1">
    <location>
        <begin position="24"/>
        <end position="58"/>
    </location>
</feature>
<protein>
    <recommendedName>
        <fullName evidence="5">Sporulation protein</fullName>
    </recommendedName>
</protein>
<dbReference type="AlphaFoldDB" id="A0A845EPN0"/>
<dbReference type="Proteomes" id="UP000447833">
    <property type="component" value="Unassembled WGS sequence"/>
</dbReference>
<sequence>MRKITWMMLVLLLLVSACSPLKPPEANGQAGEGQNLNTDINLNPQSYRNMSVDKPTISDDQDKIREVVEAEGFDAGLISITGNHAWVNVKFTNKQEAELNNQKKTLAAKIYQAVPRYKIHVRAR</sequence>
<evidence type="ECO:0000313" key="3">
    <source>
        <dbReference type="EMBL" id="MYL62381.1"/>
    </source>
</evidence>
<organism evidence="3 4">
    <name type="scientific">Guptibacillus hwajinpoensis</name>
    <dbReference type="NCBI Taxonomy" id="208199"/>
    <lineage>
        <taxon>Bacteria</taxon>
        <taxon>Bacillati</taxon>
        <taxon>Bacillota</taxon>
        <taxon>Bacilli</taxon>
        <taxon>Bacillales</taxon>
        <taxon>Guptibacillaceae</taxon>
        <taxon>Guptibacillus</taxon>
    </lineage>
</organism>
<feature type="compositionally biased region" description="Polar residues" evidence="1">
    <location>
        <begin position="32"/>
        <end position="49"/>
    </location>
</feature>
<evidence type="ECO:0000313" key="4">
    <source>
        <dbReference type="Proteomes" id="UP000447833"/>
    </source>
</evidence>
<evidence type="ECO:0000256" key="2">
    <source>
        <dbReference type="SAM" id="SignalP"/>
    </source>
</evidence>
<dbReference type="PROSITE" id="PS51257">
    <property type="entry name" value="PROKAR_LIPOPROTEIN"/>
    <property type="match status" value="1"/>
</dbReference>
<accession>A0A845EPN0</accession>
<comment type="caution">
    <text evidence="3">The sequence shown here is derived from an EMBL/GenBank/DDBJ whole genome shotgun (WGS) entry which is preliminary data.</text>
</comment>
<feature type="signal peptide" evidence="2">
    <location>
        <begin position="1"/>
        <end position="21"/>
    </location>
</feature>
<evidence type="ECO:0000256" key="1">
    <source>
        <dbReference type="SAM" id="MobiDB-lite"/>
    </source>
</evidence>
<evidence type="ECO:0008006" key="5">
    <source>
        <dbReference type="Google" id="ProtNLM"/>
    </source>
</evidence>
<dbReference type="RefSeq" id="WP_160918219.1">
    <property type="nucleotide sequence ID" value="NZ_WMEY01000001.1"/>
</dbReference>
<proteinExistence type="predicted"/>
<name>A0A845EPN0_9BACL</name>
<feature type="chain" id="PRO_5039446106" description="Sporulation protein" evidence="2">
    <location>
        <begin position="22"/>
        <end position="124"/>
    </location>
</feature>
<keyword evidence="2" id="KW-0732">Signal</keyword>
<gene>
    <name evidence="3" type="ORF">GLW07_03315</name>
</gene>